<dbReference type="PATRIC" id="fig|1095749.3.peg.2124"/>
<dbReference type="RefSeq" id="WP_005761737.1">
    <property type="nucleotide sequence ID" value="NZ_AJSX01000047.1"/>
</dbReference>
<evidence type="ECO:0000256" key="7">
    <source>
        <dbReference type="RuleBase" id="RU003903"/>
    </source>
</evidence>
<dbReference type="Pfam" id="PF03807">
    <property type="entry name" value="F420_oxidored"/>
    <property type="match status" value="1"/>
</dbReference>
<dbReference type="GO" id="GO:0004735">
    <property type="term" value="F:pyrroline-5-carboxylate reductase activity"/>
    <property type="evidence" value="ECO:0007669"/>
    <property type="project" value="UniProtKB-UniRule"/>
</dbReference>
<dbReference type="SUPFAM" id="SSF51735">
    <property type="entry name" value="NAD(P)-binding Rossmann-fold domains"/>
    <property type="match status" value="1"/>
</dbReference>
<dbReference type="SUPFAM" id="SSF48179">
    <property type="entry name" value="6-phosphogluconate dehydrogenase C-terminal domain-like"/>
    <property type="match status" value="1"/>
</dbReference>
<evidence type="ECO:0000259" key="8">
    <source>
        <dbReference type="Pfam" id="PF03807"/>
    </source>
</evidence>
<sequence>MQQKIIAFIGGGNMAQAIVFGLLNKGYPANKLIVCDRNAHKRELFAEKNVCVDLSNLAAVEKADVIVLAVKPQAMAETCRALSAVDFSKKLVISIAAGISIARISSLLPTAQSIVRVMPNTPALVSEGMAGLYGKSTLSEEYRQFAEDLLNAVGETYWAANEEEMHVVTAASGSSPAYFFLFMEMMQKALLEMDISAENARTLVQQSALGAAKMVVNNPQLELSTLRENVTSKGGTTAAALAVFNQQQLEQTVKQAMQACVARSKEMEKLF</sequence>
<dbReference type="eggNOG" id="COG0345">
    <property type="taxonomic scope" value="Bacteria"/>
</dbReference>
<dbReference type="InterPro" id="IPR053790">
    <property type="entry name" value="P5CR-like_CS"/>
</dbReference>
<proteinExistence type="inferred from homology"/>
<feature type="binding site" evidence="6">
    <location>
        <position position="56"/>
    </location>
    <ligand>
        <name>NADPH</name>
        <dbReference type="ChEBI" id="CHEBI:57783"/>
    </ligand>
</feature>
<dbReference type="InterPro" id="IPR036291">
    <property type="entry name" value="NAD(P)-bd_dom_sf"/>
</dbReference>
<name>I3D6C7_9PAST</name>
<dbReference type="FunFam" id="1.10.3730.10:FF:000001">
    <property type="entry name" value="Pyrroline-5-carboxylate reductase"/>
    <property type="match status" value="1"/>
</dbReference>
<dbReference type="UniPathway" id="UPA00098">
    <property type="reaction ID" value="UER00361"/>
</dbReference>
<dbReference type="Pfam" id="PF14748">
    <property type="entry name" value="P5CR_dimer"/>
    <property type="match status" value="1"/>
</dbReference>
<keyword evidence="4 7" id="KW-0641">Proline biosynthesis</keyword>
<accession>I3D6C7</accession>
<comment type="function">
    <text evidence="4">Catalyzes the reduction of 1-pyrroline-5-carboxylate (PCA) to L-proline.</text>
</comment>
<evidence type="ECO:0000256" key="2">
    <source>
        <dbReference type="ARBA" id="ARBA00022857"/>
    </source>
</evidence>
<comment type="subcellular location">
    <subcellularLocation>
        <location evidence="4">Cytoplasm</location>
    </subcellularLocation>
</comment>
<dbReference type="NCBIfam" id="TIGR00112">
    <property type="entry name" value="proC"/>
    <property type="match status" value="1"/>
</dbReference>
<reference evidence="10 11" key="1">
    <citation type="submission" date="2012-03" db="EMBL/GenBank/DDBJ databases">
        <authorList>
            <person name="Harkins D.M."/>
            <person name="Madupu R."/>
            <person name="Durkin A.S."/>
            <person name="Torralba M."/>
            <person name="Methe B."/>
            <person name="Sutton G.G."/>
            <person name="Nelson K.E."/>
        </authorList>
    </citation>
    <scope>NUCLEOTIDE SEQUENCE [LARGE SCALE GENOMIC DNA]</scope>
    <source>
        <strain evidence="10 11">CCUG 2042</strain>
    </source>
</reference>
<evidence type="ECO:0000313" key="10">
    <source>
        <dbReference type="EMBL" id="EIJ67270.1"/>
    </source>
</evidence>
<evidence type="ECO:0000259" key="9">
    <source>
        <dbReference type="Pfam" id="PF14748"/>
    </source>
</evidence>
<dbReference type="InterPro" id="IPR000304">
    <property type="entry name" value="Pyrroline-COOH_reductase"/>
</dbReference>
<dbReference type="AlphaFoldDB" id="I3D6C7"/>
<keyword evidence="3 4" id="KW-0560">Oxidoreductase</keyword>
<evidence type="ECO:0000313" key="11">
    <source>
        <dbReference type="Proteomes" id="UP000006457"/>
    </source>
</evidence>
<dbReference type="GO" id="GO:0055129">
    <property type="term" value="P:L-proline biosynthetic process"/>
    <property type="evidence" value="ECO:0007669"/>
    <property type="project" value="UniProtKB-UniRule"/>
</dbReference>
<comment type="pathway">
    <text evidence="4 7">Amino-acid biosynthesis; L-proline biosynthesis; L-proline from L-glutamate 5-semialdehyde: step 1/1.</text>
</comment>
<dbReference type="PROSITE" id="PS00521">
    <property type="entry name" value="P5CR"/>
    <property type="match status" value="1"/>
</dbReference>
<feature type="domain" description="Pyrroline-5-carboxylate reductase catalytic N-terminal" evidence="8">
    <location>
        <begin position="6"/>
        <end position="98"/>
    </location>
</feature>
<comment type="similarity">
    <text evidence="1 4 7">Belongs to the pyrroline-5-carboxylate reductase family.</text>
</comment>
<evidence type="ECO:0000256" key="4">
    <source>
        <dbReference type="HAMAP-Rule" id="MF_01925"/>
    </source>
</evidence>
<keyword evidence="4" id="KW-0963">Cytoplasm</keyword>
<dbReference type="OrthoDB" id="9805754at2"/>
<evidence type="ECO:0000256" key="3">
    <source>
        <dbReference type="ARBA" id="ARBA00023002"/>
    </source>
</evidence>
<dbReference type="InterPro" id="IPR028939">
    <property type="entry name" value="P5C_Rdtase_cat_N"/>
</dbReference>
<dbReference type="PANTHER" id="PTHR11645">
    <property type="entry name" value="PYRROLINE-5-CARBOXYLATE REDUCTASE"/>
    <property type="match status" value="1"/>
</dbReference>
<dbReference type="InterPro" id="IPR008927">
    <property type="entry name" value="6-PGluconate_DH-like_C_sf"/>
</dbReference>
<dbReference type="InterPro" id="IPR029036">
    <property type="entry name" value="P5CR_dimer"/>
</dbReference>
<evidence type="ECO:0000256" key="1">
    <source>
        <dbReference type="ARBA" id="ARBA00005525"/>
    </source>
</evidence>
<comment type="catalytic activity">
    <reaction evidence="4 7">
        <text>L-proline + NADP(+) = (S)-1-pyrroline-5-carboxylate + NADPH + 2 H(+)</text>
        <dbReference type="Rhea" id="RHEA:14109"/>
        <dbReference type="ChEBI" id="CHEBI:15378"/>
        <dbReference type="ChEBI" id="CHEBI:17388"/>
        <dbReference type="ChEBI" id="CHEBI:57783"/>
        <dbReference type="ChEBI" id="CHEBI:58349"/>
        <dbReference type="ChEBI" id="CHEBI:60039"/>
        <dbReference type="EC" id="1.5.1.2"/>
    </reaction>
</comment>
<dbReference type="EC" id="1.5.1.2" evidence="4 5"/>
<keyword evidence="4 7" id="KW-0028">Amino-acid biosynthesis</keyword>
<dbReference type="Proteomes" id="UP000006457">
    <property type="component" value="Unassembled WGS sequence"/>
</dbReference>
<evidence type="ECO:0000256" key="6">
    <source>
        <dbReference type="PIRSR" id="PIRSR000193-1"/>
    </source>
</evidence>
<organism evidence="10 11">
    <name type="scientific">Pasteurella bettyae CCUG 2042</name>
    <dbReference type="NCBI Taxonomy" id="1095749"/>
    <lineage>
        <taxon>Bacteria</taxon>
        <taxon>Pseudomonadati</taxon>
        <taxon>Pseudomonadota</taxon>
        <taxon>Gammaproteobacteria</taxon>
        <taxon>Pasteurellales</taxon>
        <taxon>Pasteurellaceae</taxon>
        <taxon>Pasteurella</taxon>
    </lineage>
</organism>
<feature type="domain" description="Pyrroline-5-carboxylate reductase dimerisation" evidence="9">
    <location>
        <begin position="162"/>
        <end position="267"/>
    </location>
</feature>
<keyword evidence="2 4" id="KW-0521">NADP</keyword>
<protein>
    <recommendedName>
        <fullName evidence="4 5">Pyrroline-5-carboxylate reductase</fullName>
        <shortName evidence="4">P5C reductase</shortName>
        <shortName evidence="4">P5CR</shortName>
        <ecNumber evidence="4 5">1.5.1.2</ecNumber>
    </recommendedName>
    <alternativeName>
        <fullName evidence="4">PCA reductase</fullName>
    </alternativeName>
</protein>
<comment type="catalytic activity">
    <reaction evidence="4">
        <text>L-proline + NAD(+) = (S)-1-pyrroline-5-carboxylate + NADH + 2 H(+)</text>
        <dbReference type="Rhea" id="RHEA:14105"/>
        <dbReference type="ChEBI" id="CHEBI:15378"/>
        <dbReference type="ChEBI" id="CHEBI:17388"/>
        <dbReference type="ChEBI" id="CHEBI:57540"/>
        <dbReference type="ChEBI" id="CHEBI:57945"/>
        <dbReference type="ChEBI" id="CHEBI:60039"/>
        <dbReference type="EC" id="1.5.1.2"/>
    </reaction>
</comment>
<keyword evidence="11" id="KW-1185">Reference proteome</keyword>
<dbReference type="PANTHER" id="PTHR11645:SF0">
    <property type="entry name" value="PYRROLINE-5-CARBOXYLATE REDUCTASE 3"/>
    <property type="match status" value="1"/>
</dbReference>
<feature type="binding site" evidence="6">
    <location>
        <begin position="9"/>
        <end position="14"/>
    </location>
    <ligand>
        <name>NADP(+)</name>
        <dbReference type="ChEBI" id="CHEBI:58349"/>
    </ligand>
</feature>
<dbReference type="GO" id="GO:0005737">
    <property type="term" value="C:cytoplasm"/>
    <property type="evidence" value="ECO:0007669"/>
    <property type="project" value="UniProtKB-SubCell"/>
</dbReference>
<dbReference type="HAMAP" id="MF_01925">
    <property type="entry name" value="P5C_reductase"/>
    <property type="match status" value="1"/>
</dbReference>
<dbReference type="EMBL" id="AJSX01000047">
    <property type="protein sequence ID" value="EIJ67270.1"/>
    <property type="molecule type" value="Genomic_DNA"/>
</dbReference>
<gene>
    <name evidence="4 10" type="primary">proC</name>
    <name evidence="10" type="ORF">HMPREF1052_0793</name>
</gene>
<evidence type="ECO:0000256" key="5">
    <source>
        <dbReference type="NCBIfam" id="TIGR00112"/>
    </source>
</evidence>
<dbReference type="PIRSF" id="PIRSF000193">
    <property type="entry name" value="Pyrrol-5-carb_rd"/>
    <property type="match status" value="1"/>
</dbReference>
<comment type="caution">
    <text evidence="10">The sequence shown here is derived from an EMBL/GenBank/DDBJ whole genome shotgun (WGS) entry which is preliminary data.</text>
</comment>
<feature type="binding site" evidence="6">
    <location>
        <begin position="69"/>
        <end position="72"/>
    </location>
    <ligand>
        <name>NADP(+)</name>
        <dbReference type="ChEBI" id="CHEBI:58349"/>
    </ligand>
</feature>
<dbReference type="Gene3D" id="3.40.50.720">
    <property type="entry name" value="NAD(P)-binding Rossmann-like Domain"/>
    <property type="match status" value="1"/>
</dbReference>
<dbReference type="Gene3D" id="1.10.3730.10">
    <property type="entry name" value="ProC C-terminal domain-like"/>
    <property type="match status" value="1"/>
</dbReference>